<feature type="domain" description="GH16" evidence="21">
    <location>
        <begin position="24"/>
        <end position="228"/>
    </location>
</feature>
<evidence type="ECO:0000256" key="6">
    <source>
        <dbReference type="ARBA" id="ARBA00022679"/>
    </source>
</evidence>
<dbReference type="PANTHER" id="PTHR10963:SF68">
    <property type="entry name" value="GLYCOSIDASE CRH1-RELATED"/>
    <property type="match status" value="1"/>
</dbReference>
<dbReference type="PROSITE" id="PS51762">
    <property type="entry name" value="GH16_2"/>
    <property type="match status" value="1"/>
</dbReference>
<dbReference type="Pfam" id="PF00722">
    <property type="entry name" value="Glyco_hydro_16"/>
    <property type="match status" value="1"/>
</dbReference>
<keyword evidence="14" id="KW-0961">Cell wall biogenesis/degradation</keyword>
<feature type="disulfide bond" evidence="18">
    <location>
        <begin position="28"/>
        <end position="35"/>
    </location>
</feature>
<evidence type="ECO:0000256" key="8">
    <source>
        <dbReference type="ARBA" id="ARBA00022801"/>
    </source>
</evidence>
<comment type="catalytic activity">
    <reaction evidence="1">
        <text>Random endo-hydrolysis of N-acetyl-beta-D-glucosaminide (1-&gt;4)-beta-linkages in chitin and chitodextrins.</text>
        <dbReference type="EC" id="3.2.1.14"/>
    </reaction>
</comment>
<evidence type="ECO:0000313" key="23">
    <source>
        <dbReference type="Proteomes" id="UP000283895"/>
    </source>
</evidence>
<evidence type="ECO:0000256" key="15">
    <source>
        <dbReference type="ARBA" id="ARBA00038074"/>
    </source>
</evidence>
<evidence type="ECO:0000256" key="18">
    <source>
        <dbReference type="PIRSR" id="PIRSR037299-2"/>
    </source>
</evidence>
<keyword evidence="19" id="KW-0812">Transmembrane</keyword>
<dbReference type="AlphaFoldDB" id="A0A423X5T0"/>
<evidence type="ECO:0000259" key="21">
    <source>
        <dbReference type="PROSITE" id="PS51762"/>
    </source>
</evidence>
<dbReference type="GO" id="GO:0098552">
    <property type="term" value="C:side of membrane"/>
    <property type="evidence" value="ECO:0007669"/>
    <property type="project" value="UniProtKB-KW"/>
</dbReference>
<evidence type="ECO:0000256" key="14">
    <source>
        <dbReference type="ARBA" id="ARBA00023316"/>
    </source>
</evidence>
<accession>A0A423X5T0</accession>
<dbReference type="InterPro" id="IPR050546">
    <property type="entry name" value="Glycosyl_Hydrlase_16"/>
</dbReference>
<dbReference type="GO" id="GO:0009277">
    <property type="term" value="C:fungal-type cell wall"/>
    <property type="evidence" value="ECO:0007669"/>
    <property type="project" value="TreeGrafter"/>
</dbReference>
<evidence type="ECO:0000256" key="19">
    <source>
        <dbReference type="SAM" id="Phobius"/>
    </source>
</evidence>
<dbReference type="InterPro" id="IPR013320">
    <property type="entry name" value="ConA-like_dom_sf"/>
</dbReference>
<feature type="active site" description="Nucleophile" evidence="17">
    <location>
        <position position="120"/>
    </location>
</feature>
<evidence type="ECO:0000256" key="16">
    <source>
        <dbReference type="PIRNR" id="PIRNR037299"/>
    </source>
</evidence>
<evidence type="ECO:0000256" key="10">
    <source>
        <dbReference type="ARBA" id="ARBA00023157"/>
    </source>
</evidence>
<dbReference type="EC" id="3.2.-.-" evidence="16"/>
<dbReference type="SUPFAM" id="SSF49899">
    <property type="entry name" value="Concanavalin A-like lectins/glucanases"/>
    <property type="match status" value="1"/>
</dbReference>
<keyword evidence="5" id="KW-0328">Glycosyltransferase</keyword>
<dbReference type="Proteomes" id="UP000283895">
    <property type="component" value="Unassembled WGS sequence"/>
</dbReference>
<dbReference type="InterPro" id="IPR017168">
    <property type="entry name" value="CHR-like"/>
</dbReference>
<dbReference type="InterPro" id="IPR000757">
    <property type="entry name" value="Beta-glucanase-like"/>
</dbReference>
<keyword evidence="8 16" id="KW-0378">Hydrolase</keyword>
<evidence type="ECO:0000256" key="3">
    <source>
        <dbReference type="ARBA" id="ARBA00004589"/>
    </source>
</evidence>
<keyword evidence="9 16" id="KW-0472">Membrane</keyword>
<dbReference type="OrthoDB" id="4781at2759"/>
<comment type="subcellular location">
    <subcellularLocation>
        <location evidence="2">Cell envelope</location>
    </subcellularLocation>
    <subcellularLocation>
        <location evidence="3">Membrane</location>
        <topology evidence="3">Lipid-anchor</topology>
        <topology evidence="3">GPI-anchor</topology>
    </subcellularLocation>
</comment>
<evidence type="ECO:0000256" key="7">
    <source>
        <dbReference type="ARBA" id="ARBA00022729"/>
    </source>
</evidence>
<keyword evidence="11" id="KW-0325">Glycoprotein</keyword>
<keyword evidence="13" id="KW-0326">Glycosidase</keyword>
<evidence type="ECO:0000256" key="13">
    <source>
        <dbReference type="ARBA" id="ARBA00023295"/>
    </source>
</evidence>
<dbReference type="GO" id="GO:0016757">
    <property type="term" value="F:glycosyltransferase activity"/>
    <property type="evidence" value="ECO:0007669"/>
    <property type="project" value="UniProtKB-KW"/>
</dbReference>
<evidence type="ECO:0000256" key="9">
    <source>
        <dbReference type="ARBA" id="ARBA00023136"/>
    </source>
</evidence>
<keyword evidence="12" id="KW-0449">Lipoprotein</keyword>
<keyword evidence="23" id="KW-1185">Reference proteome</keyword>
<organism evidence="22 23">
    <name type="scientific">Cytospora schulzeri</name>
    <dbReference type="NCBI Taxonomy" id="448051"/>
    <lineage>
        <taxon>Eukaryota</taxon>
        <taxon>Fungi</taxon>
        <taxon>Dikarya</taxon>
        <taxon>Ascomycota</taxon>
        <taxon>Pezizomycotina</taxon>
        <taxon>Sordariomycetes</taxon>
        <taxon>Sordariomycetidae</taxon>
        <taxon>Diaporthales</taxon>
        <taxon>Cytosporaceae</taxon>
        <taxon>Cytospora</taxon>
    </lineage>
</organism>
<evidence type="ECO:0000256" key="5">
    <source>
        <dbReference type="ARBA" id="ARBA00022676"/>
    </source>
</evidence>
<proteinExistence type="inferred from homology"/>
<evidence type="ECO:0000313" key="22">
    <source>
        <dbReference type="EMBL" id="ROW11285.1"/>
    </source>
</evidence>
<dbReference type="PIRSF" id="PIRSF037299">
    <property type="entry name" value="Glycosidase_CRH1_prd"/>
    <property type="match status" value="1"/>
</dbReference>
<feature type="transmembrane region" description="Helical" evidence="19">
    <location>
        <begin position="336"/>
        <end position="355"/>
    </location>
</feature>
<reference evidence="22 23" key="1">
    <citation type="submission" date="2015-09" db="EMBL/GenBank/DDBJ databases">
        <title>Host preference determinants of Valsa canker pathogens revealed by comparative genomics.</title>
        <authorList>
            <person name="Yin Z."/>
            <person name="Huang L."/>
        </authorList>
    </citation>
    <scope>NUCLEOTIDE SEQUENCE [LARGE SCALE GENOMIC DNA]</scope>
    <source>
        <strain evidence="22 23">03-1</strain>
    </source>
</reference>
<evidence type="ECO:0000256" key="4">
    <source>
        <dbReference type="ARBA" id="ARBA00022622"/>
    </source>
</evidence>
<feature type="active site" description="Proton donor" evidence="17">
    <location>
        <position position="124"/>
    </location>
</feature>
<evidence type="ECO:0000256" key="20">
    <source>
        <dbReference type="SAM" id="SignalP"/>
    </source>
</evidence>
<keyword evidence="19" id="KW-1133">Transmembrane helix</keyword>
<dbReference type="GO" id="GO:0031505">
    <property type="term" value="P:fungal-type cell wall organization"/>
    <property type="evidence" value="ECO:0007669"/>
    <property type="project" value="TreeGrafter"/>
</dbReference>
<comment type="similarity">
    <text evidence="15">Belongs to the glycosyl hydrolase 16 family. CRH1 subfamily.</text>
</comment>
<keyword evidence="4" id="KW-0336">GPI-anchor</keyword>
<dbReference type="PANTHER" id="PTHR10963">
    <property type="entry name" value="GLYCOSYL HYDROLASE-RELATED"/>
    <property type="match status" value="1"/>
</dbReference>
<dbReference type="EMBL" id="LKEA01000002">
    <property type="protein sequence ID" value="ROW11285.1"/>
    <property type="molecule type" value="Genomic_DNA"/>
</dbReference>
<sequence>MHLIRPVWAVGTALLLASSSTAQTSTNCDPTQTTCDPDEALGMAINVDFTQGEVNSFTSSGGTPSYGSDGVTFTISGSGDAPQLNSMFYIMFGKVDITMKVAPGTGIVTSVVLQSDDLDEIDMEFLGSDDSKVQLMYFGKGDRADNAVVIADAPDNQSNFVTYTIDWSSDRIAWSVGGTTVRVLESTTYPDYYPQTPMQLKFGIWAGGDSGNTQGTIDWAGGATDYSSGPFSAVVQSVAVTDYSTGSSYTYGDTSGTWGSIESDGGEVNANAGEAATVTSVSGATSTDSSNFPGSGIGDGTSTVVASVNSMPSGWHMTSNGKIVPNSSTVVKPPHVLLLAGPLSFFIFVLCNGIWR</sequence>
<protein>
    <recommendedName>
        <fullName evidence="16">Crh-like protein</fullName>
        <ecNumber evidence="16">3.2.-.-</ecNumber>
    </recommendedName>
</protein>
<evidence type="ECO:0000256" key="12">
    <source>
        <dbReference type="ARBA" id="ARBA00023288"/>
    </source>
</evidence>
<evidence type="ECO:0000256" key="1">
    <source>
        <dbReference type="ARBA" id="ARBA00000822"/>
    </source>
</evidence>
<comment type="caution">
    <text evidence="22">The sequence shown here is derived from an EMBL/GenBank/DDBJ whole genome shotgun (WGS) entry which is preliminary data.</text>
</comment>
<keyword evidence="10 18" id="KW-1015">Disulfide bond</keyword>
<feature type="signal peptide" evidence="20">
    <location>
        <begin position="1"/>
        <end position="22"/>
    </location>
</feature>
<dbReference type="GO" id="GO:0008843">
    <property type="term" value="F:endochitinase activity"/>
    <property type="evidence" value="ECO:0007669"/>
    <property type="project" value="UniProtKB-EC"/>
</dbReference>
<dbReference type="Gene3D" id="2.60.120.200">
    <property type="match status" value="1"/>
</dbReference>
<evidence type="ECO:0000256" key="2">
    <source>
        <dbReference type="ARBA" id="ARBA00004196"/>
    </source>
</evidence>
<gene>
    <name evidence="22" type="ORF">VMCG_01003</name>
</gene>
<name>A0A423X5T0_9PEZI</name>
<keyword evidence="6" id="KW-0808">Transferase</keyword>
<keyword evidence="7 20" id="KW-0732">Signal</keyword>
<dbReference type="GO" id="GO:0005975">
    <property type="term" value="P:carbohydrate metabolic process"/>
    <property type="evidence" value="ECO:0007669"/>
    <property type="project" value="InterPro"/>
</dbReference>
<evidence type="ECO:0000256" key="17">
    <source>
        <dbReference type="PIRSR" id="PIRSR037299-1"/>
    </source>
</evidence>
<dbReference type="STRING" id="356882.A0A423X5T0"/>
<feature type="chain" id="PRO_5019269563" description="Crh-like protein" evidence="20">
    <location>
        <begin position="23"/>
        <end position="356"/>
    </location>
</feature>
<evidence type="ECO:0000256" key="11">
    <source>
        <dbReference type="ARBA" id="ARBA00023180"/>
    </source>
</evidence>